<evidence type="ECO:0000313" key="7">
    <source>
        <dbReference type="EMBL" id="VDI72176.1"/>
    </source>
</evidence>
<dbReference type="InterPro" id="IPR000742">
    <property type="entry name" value="EGF"/>
</dbReference>
<dbReference type="PANTHER" id="PTHR12916">
    <property type="entry name" value="CYTOCHROME C OXIDASE POLYPEPTIDE VIC-2"/>
    <property type="match status" value="1"/>
</dbReference>
<dbReference type="SMART" id="SM00181">
    <property type="entry name" value="EGF"/>
    <property type="match status" value="1"/>
</dbReference>
<feature type="disulfide bond" evidence="5">
    <location>
        <begin position="49"/>
        <end position="58"/>
    </location>
</feature>
<evidence type="ECO:0000256" key="2">
    <source>
        <dbReference type="ARBA" id="ARBA00022729"/>
    </source>
</evidence>
<dbReference type="GO" id="GO:0005509">
    <property type="term" value="F:calcium ion binding"/>
    <property type="evidence" value="ECO:0007669"/>
    <property type="project" value="InterPro"/>
</dbReference>
<comment type="caution">
    <text evidence="5">Lacks conserved residue(s) required for the propagation of feature annotation.</text>
</comment>
<evidence type="ECO:0000256" key="1">
    <source>
        <dbReference type="ARBA" id="ARBA00022536"/>
    </source>
</evidence>
<comment type="caution">
    <text evidence="7">The sequence shown here is derived from an EMBL/GenBank/DDBJ whole genome shotgun (WGS) entry which is preliminary data.</text>
</comment>
<dbReference type="FunFam" id="2.10.25.10:FF:000246">
    <property type="entry name" value="EGF-like repeat and discoidin I-like domain-containing protein 3"/>
    <property type="match status" value="1"/>
</dbReference>
<dbReference type="SMART" id="SM00179">
    <property type="entry name" value="EGF_CA"/>
    <property type="match status" value="1"/>
</dbReference>
<evidence type="ECO:0000256" key="3">
    <source>
        <dbReference type="ARBA" id="ARBA00022737"/>
    </source>
</evidence>
<dbReference type="PROSITE" id="PS50026">
    <property type="entry name" value="EGF_3"/>
    <property type="match status" value="2"/>
</dbReference>
<keyword evidence="8" id="KW-1185">Reference proteome</keyword>
<dbReference type="PROSITE" id="PS00010">
    <property type="entry name" value="ASX_HYDROXYL"/>
    <property type="match status" value="1"/>
</dbReference>
<keyword evidence="4 5" id="KW-1015">Disulfide bond</keyword>
<feature type="domain" description="EGF-like" evidence="6">
    <location>
        <begin position="23"/>
        <end position="59"/>
    </location>
</feature>
<dbReference type="SUPFAM" id="SSF57196">
    <property type="entry name" value="EGF/Laminin"/>
    <property type="match status" value="2"/>
</dbReference>
<reference evidence="7" key="1">
    <citation type="submission" date="2018-11" db="EMBL/GenBank/DDBJ databases">
        <authorList>
            <person name="Alioto T."/>
            <person name="Alioto T."/>
        </authorList>
    </citation>
    <scope>NUCLEOTIDE SEQUENCE</scope>
</reference>
<dbReference type="EMBL" id="UYJE01009310">
    <property type="protein sequence ID" value="VDI72176.1"/>
    <property type="molecule type" value="Genomic_DNA"/>
</dbReference>
<dbReference type="PROSITE" id="PS01187">
    <property type="entry name" value="EGF_CA"/>
    <property type="match status" value="1"/>
</dbReference>
<evidence type="ECO:0000256" key="5">
    <source>
        <dbReference type="PROSITE-ProRule" id="PRU00076"/>
    </source>
</evidence>
<feature type="disulfide bond" evidence="5">
    <location>
        <begin position="11"/>
        <end position="20"/>
    </location>
</feature>
<accession>A0A8B6H0N2</accession>
<protein>
    <recommendedName>
        <fullName evidence="6">EGF-like domain-containing protein</fullName>
    </recommendedName>
</protein>
<keyword evidence="2" id="KW-0732">Signal</keyword>
<evidence type="ECO:0000313" key="8">
    <source>
        <dbReference type="Proteomes" id="UP000596742"/>
    </source>
</evidence>
<dbReference type="InterPro" id="IPR000152">
    <property type="entry name" value="EGF-type_Asp/Asn_hydroxyl_site"/>
</dbReference>
<dbReference type="PROSITE" id="PS01186">
    <property type="entry name" value="EGF_2"/>
    <property type="match status" value="2"/>
</dbReference>
<organism evidence="7 8">
    <name type="scientific">Mytilus galloprovincialis</name>
    <name type="common">Mediterranean mussel</name>
    <dbReference type="NCBI Taxonomy" id="29158"/>
    <lineage>
        <taxon>Eukaryota</taxon>
        <taxon>Metazoa</taxon>
        <taxon>Spiralia</taxon>
        <taxon>Lophotrochozoa</taxon>
        <taxon>Mollusca</taxon>
        <taxon>Bivalvia</taxon>
        <taxon>Autobranchia</taxon>
        <taxon>Pteriomorphia</taxon>
        <taxon>Mytilida</taxon>
        <taxon>Mytiloidea</taxon>
        <taxon>Mytilidae</taxon>
        <taxon>Mytilinae</taxon>
        <taxon>Mytilus</taxon>
    </lineage>
</organism>
<dbReference type="Gene3D" id="2.10.25.10">
    <property type="entry name" value="Laminin"/>
    <property type="match status" value="2"/>
</dbReference>
<dbReference type="OrthoDB" id="430340at2759"/>
<gene>
    <name evidence="7" type="ORF">MGAL_10B084921</name>
</gene>
<dbReference type="CDD" id="cd00054">
    <property type="entry name" value="EGF_CA"/>
    <property type="match status" value="1"/>
</dbReference>
<dbReference type="PANTHER" id="PTHR12916:SF4">
    <property type="entry name" value="UNINFLATABLE, ISOFORM C"/>
    <property type="match status" value="1"/>
</dbReference>
<dbReference type="InterPro" id="IPR001881">
    <property type="entry name" value="EGF-like_Ca-bd_dom"/>
</dbReference>
<proteinExistence type="predicted"/>
<sequence>MDEINGYSCTCQKGFTGRLCETNINECASNPCKHNSSCKDRTNDYQCSCQSGYMGKNCDILITTLAPSTTKRSILRNLLRLQQQNVYYSLLQQQNLLLRLQQRNITTRLQQQNILVYNNELTSPYNYEISYSVYNRGNNYYSVYNNEICNTPSTTMKTVYYSVYNKEIYYSFYNTEIYYSVYSNEAYESLYNN</sequence>
<dbReference type="Pfam" id="PF00008">
    <property type="entry name" value="EGF"/>
    <property type="match status" value="1"/>
</dbReference>
<dbReference type="AlphaFoldDB" id="A0A8B6H0N2"/>
<keyword evidence="1 5" id="KW-0245">EGF-like domain</keyword>
<name>A0A8B6H0N2_MYTGA</name>
<evidence type="ECO:0000256" key="4">
    <source>
        <dbReference type="ARBA" id="ARBA00023157"/>
    </source>
</evidence>
<dbReference type="PROSITE" id="PS00022">
    <property type="entry name" value="EGF_1"/>
    <property type="match status" value="2"/>
</dbReference>
<evidence type="ECO:0000259" key="6">
    <source>
        <dbReference type="PROSITE" id="PS50026"/>
    </source>
</evidence>
<feature type="domain" description="EGF-like" evidence="6">
    <location>
        <begin position="1"/>
        <end position="21"/>
    </location>
</feature>
<keyword evidence="3" id="KW-0677">Repeat</keyword>
<dbReference type="InterPro" id="IPR018097">
    <property type="entry name" value="EGF_Ca-bd_CS"/>
</dbReference>
<dbReference type="Proteomes" id="UP000596742">
    <property type="component" value="Unassembled WGS sequence"/>
</dbReference>